<dbReference type="InterPro" id="IPR018108">
    <property type="entry name" value="MCP_transmembrane"/>
</dbReference>
<dbReference type="OrthoDB" id="21292at2759"/>
<dbReference type="InterPro" id="IPR023395">
    <property type="entry name" value="MCP_dom_sf"/>
</dbReference>
<comment type="caution">
    <text evidence="6">The sequence shown here is derived from an EMBL/GenBank/DDBJ whole genome shotgun (WGS) entry which is preliminary data.</text>
</comment>
<dbReference type="Gene3D" id="1.50.40.10">
    <property type="entry name" value="Mitochondrial carrier domain"/>
    <property type="match status" value="1"/>
</dbReference>
<dbReference type="Pfam" id="PF00153">
    <property type="entry name" value="Mito_carr"/>
    <property type="match status" value="1"/>
</dbReference>
<comment type="subcellular location">
    <subcellularLocation>
        <location evidence="1">Membrane</location>
        <topology evidence="1">Multi-pass membrane protein</topology>
    </subcellularLocation>
</comment>
<feature type="transmembrane region" description="Helical" evidence="5">
    <location>
        <begin position="87"/>
        <end position="106"/>
    </location>
</feature>
<evidence type="ECO:0000313" key="6">
    <source>
        <dbReference type="EMBL" id="OCB88422.1"/>
    </source>
</evidence>
<keyword evidence="2 5" id="KW-0812">Transmembrane</keyword>
<keyword evidence="4 5" id="KW-0472">Membrane</keyword>
<protein>
    <recommendedName>
        <fullName evidence="8">Mitochondrial carrier</fullName>
    </recommendedName>
</protein>
<organism evidence="6 7">
    <name type="scientific">Sanghuangporus baumii</name>
    <name type="common">Phellinus baumii</name>
    <dbReference type="NCBI Taxonomy" id="108892"/>
    <lineage>
        <taxon>Eukaryota</taxon>
        <taxon>Fungi</taxon>
        <taxon>Dikarya</taxon>
        <taxon>Basidiomycota</taxon>
        <taxon>Agaricomycotina</taxon>
        <taxon>Agaricomycetes</taxon>
        <taxon>Hymenochaetales</taxon>
        <taxon>Hymenochaetaceae</taxon>
        <taxon>Sanghuangporus</taxon>
    </lineage>
</organism>
<keyword evidence="7" id="KW-1185">Reference proteome</keyword>
<evidence type="ECO:0008006" key="8">
    <source>
        <dbReference type="Google" id="ProtNLM"/>
    </source>
</evidence>
<dbReference type="AlphaFoldDB" id="A0A9Q5HYL8"/>
<proteinExistence type="predicted"/>
<dbReference type="Proteomes" id="UP000757232">
    <property type="component" value="Unassembled WGS sequence"/>
</dbReference>
<evidence type="ECO:0000256" key="5">
    <source>
        <dbReference type="SAM" id="Phobius"/>
    </source>
</evidence>
<feature type="transmembrane region" description="Helical" evidence="5">
    <location>
        <begin position="126"/>
        <end position="146"/>
    </location>
</feature>
<name>A0A9Q5HYL8_SANBA</name>
<keyword evidence="3 5" id="KW-1133">Transmembrane helix</keyword>
<evidence type="ECO:0000256" key="3">
    <source>
        <dbReference type="ARBA" id="ARBA00022989"/>
    </source>
</evidence>
<evidence type="ECO:0000256" key="1">
    <source>
        <dbReference type="ARBA" id="ARBA00004141"/>
    </source>
</evidence>
<feature type="transmembrane region" description="Helical" evidence="5">
    <location>
        <begin position="302"/>
        <end position="320"/>
    </location>
</feature>
<dbReference type="SUPFAM" id="SSF103506">
    <property type="entry name" value="Mitochondrial carrier"/>
    <property type="match status" value="1"/>
</dbReference>
<feature type="transmembrane region" description="Helical" evidence="5">
    <location>
        <begin position="174"/>
        <end position="196"/>
    </location>
</feature>
<feature type="transmembrane region" description="Helical" evidence="5">
    <location>
        <begin position="216"/>
        <end position="236"/>
    </location>
</feature>
<dbReference type="EMBL" id="LNZH02000179">
    <property type="protein sequence ID" value="OCB88422.1"/>
    <property type="molecule type" value="Genomic_DNA"/>
</dbReference>
<accession>A0A9Q5HYL8</accession>
<reference evidence="6" key="1">
    <citation type="submission" date="2016-06" db="EMBL/GenBank/DDBJ databases">
        <title>Draft Genome sequence of the fungus Inonotus baumii.</title>
        <authorList>
            <person name="Zhu H."/>
            <person name="Lin W."/>
        </authorList>
    </citation>
    <scope>NUCLEOTIDE SEQUENCE</scope>
    <source>
        <strain evidence="6">821</strain>
    </source>
</reference>
<evidence type="ECO:0000313" key="7">
    <source>
        <dbReference type="Proteomes" id="UP000757232"/>
    </source>
</evidence>
<evidence type="ECO:0000256" key="4">
    <source>
        <dbReference type="ARBA" id="ARBA00023136"/>
    </source>
</evidence>
<feature type="transmembrane region" description="Helical" evidence="5">
    <location>
        <begin position="6"/>
        <end position="32"/>
    </location>
</feature>
<gene>
    <name evidence="6" type="ORF">A7U60_g4464</name>
</gene>
<sequence length="321" mass="35790">MGFSNSVAFALAFVASFALSFLVAVPLFGTLVRFRANYTPKGLQLDGEGGVQPHTGPVVNSYFAMFMRVKRLEVADYSSIKVQVPTLISSLFIVAFITVLPGTPVAHTGGHKKYSAPVEGIWNRLAYSLFMMIFSLPVTVITNRAITTPYKLPWLNAAYSLRILLTASERRRPWLLYLTPGLMVSEVLRVLYIILIMDPLRLLLFPMDAKLSFARLSAYLGLAFVSTIIICPLEVVSTRLSMQRNHATSDFTPVAQEEDSVMTDAVYSAAEEDVIGLRNEDDPYLGCIDCAKRIVNEEGYSTLFRAWWLVFIPMMMVAFSP</sequence>
<evidence type="ECO:0000256" key="2">
    <source>
        <dbReference type="ARBA" id="ARBA00022692"/>
    </source>
</evidence>
<dbReference type="GO" id="GO:0016020">
    <property type="term" value="C:membrane"/>
    <property type="evidence" value="ECO:0007669"/>
    <property type="project" value="UniProtKB-SubCell"/>
</dbReference>